<dbReference type="InterPro" id="IPR009030">
    <property type="entry name" value="Growth_fac_rcpt_cys_sf"/>
</dbReference>
<dbReference type="Proteomes" id="UP000001548">
    <property type="component" value="Unassembled WGS sequence"/>
</dbReference>
<dbReference type="AlphaFoldDB" id="A8BY19"/>
<dbReference type="PANTHER" id="PTHR23275:SF100">
    <property type="entry name" value="EGF-LIKE DOMAIN-CONTAINING PROTEIN"/>
    <property type="match status" value="1"/>
</dbReference>
<reference evidence="2 3" key="1">
    <citation type="journal article" date="2007" name="Science">
        <title>Genomic minimalism in the early diverging intestinal parasite Giardia lamblia.</title>
        <authorList>
            <person name="Morrison H.G."/>
            <person name="McArthur A.G."/>
            <person name="Gillin F.D."/>
            <person name="Aley S.B."/>
            <person name="Adam R.D."/>
            <person name="Olsen G.J."/>
            <person name="Best A.A."/>
            <person name="Cande W.Z."/>
            <person name="Chen F."/>
            <person name="Cipriano M.J."/>
            <person name="Davids B.J."/>
            <person name="Dawson S.C."/>
            <person name="Elmendorf H.G."/>
            <person name="Hehl A.B."/>
            <person name="Holder M.E."/>
            <person name="Huse S.M."/>
            <person name="Kim U.U."/>
            <person name="Lasek-Nesselquist E."/>
            <person name="Manning G."/>
            <person name="Nigam A."/>
            <person name="Nixon J.E."/>
            <person name="Palm D."/>
            <person name="Passamaneck N.E."/>
            <person name="Prabhu A."/>
            <person name="Reich C.I."/>
            <person name="Reiner D.S."/>
            <person name="Samuelson J."/>
            <person name="Svard S.G."/>
            <person name="Sogin M.L."/>
        </authorList>
    </citation>
    <scope>NUCLEOTIDE SEQUENCE [LARGE SCALE GENOMIC DNA]</scope>
    <source>
        <strain evidence="3">ATCC 50803 / WB clone C6</strain>
        <strain evidence="2">WB C6</strain>
    </source>
</reference>
<name>A8BY19_GIAIC</name>
<dbReference type="EMBL" id="AACB03000001">
    <property type="protein sequence ID" value="KAE8304826.1"/>
    <property type="molecule type" value="Genomic_DNA"/>
</dbReference>
<dbReference type="InterPro" id="IPR006212">
    <property type="entry name" value="Furin_repeat"/>
</dbReference>
<evidence type="ECO:0000313" key="3">
    <source>
        <dbReference type="Proteomes" id="UP000001548"/>
    </source>
</evidence>
<dbReference type="KEGG" id="gla:GL50803_00117440"/>
<comment type="caution">
    <text evidence="2">The sequence shown here is derived from an EMBL/GenBank/DDBJ whole genome shotgun (WGS) entry which is preliminary data.</text>
</comment>
<dbReference type="Gene3D" id="2.10.220.10">
    <property type="entry name" value="Hormone Receptor, Insulin-like Growth Factor Receptor 1, Chain A, domain 2"/>
    <property type="match status" value="1"/>
</dbReference>
<reference evidence="2" key="2">
    <citation type="submission" date="2019-07" db="EMBL/GenBank/DDBJ databases">
        <title>New Giardia intestinalis WB genome in near-complete chromosomes.</title>
        <authorList>
            <person name="Xu F."/>
            <person name="Jex A."/>
            <person name="Svard S.G."/>
        </authorList>
    </citation>
    <scope>NUCLEOTIDE SEQUENCE</scope>
    <source>
        <strain evidence="2">WB C6</strain>
    </source>
</reference>
<dbReference type="SUPFAM" id="SSF57184">
    <property type="entry name" value="Growth factor receptor domain"/>
    <property type="match status" value="1"/>
</dbReference>
<accession>A8BY19</accession>
<dbReference type="EMBL" id="AACB03000001">
    <property type="protein sequence ID" value="KAE8304825.1"/>
    <property type="molecule type" value="Genomic_DNA"/>
</dbReference>
<dbReference type="GeneID" id="5696825"/>
<dbReference type="SMART" id="SM00261">
    <property type="entry name" value="FU"/>
    <property type="match status" value="1"/>
</dbReference>
<dbReference type="RefSeq" id="XP_001703955.1">
    <property type="nucleotide sequence ID" value="XM_001703903.1"/>
</dbReference>
<organism evidence="2 3">
    <name type="scientific">Giardia intestinalis (strain ATCC 50803 / WB clone C6)</name>
    <name type="common">Giardia lamblia</name>
    <dbReference type="NCBI Taxonomy" id="184922"/>
    <lineage>
        <taxon>Eukaryota</taxon>
        <taxon>Metamonada</taxon>
        <taxon>Diplomonadida</taxon>
        <taxon>Hexamitidae</taxon>
        <taxon>Giardiinae</taxon>
        <taxon>Giardia</taxon>
    </lineage>
</organism>
<dbReference type="GeneID" id="5697110"/>
<proteinExistence type="predicted"/>
<evidence type="ECO:0000313" key="1">
    <source>
        <dbReference type="EMBL" id="KAE8304825.1"/>
    </source>
</evidence>
<sequence>MGGCYNKDAHPGSDICTAAKDGVCTACKADNGLFKNPAAPSEKGSECILCHDATGANGYKGVANCIQCQAPQSAGAATCTACQDGYYKNSQTCERCDEACLTCETDAAHCTFCKAGKYLDGDQCADICGSGNDKYADEATRTCKACSTITGCTACEYNPVTKKPKCTACSDKKVKTELDGTTTCVDANGCATDNVDGSHFLNQARNKCLLCSDDKTNTSSPPNKGLKDCGRCKKERDDAASTCSECLSGFYLEDACKTCDANCAVCSEKTLVDKCKISMQE</sequence>
<dbReference type="InterPro" id="IPR052798">
    <property type="entry name" value="Giardia_VSA"/>
</dbReference>
<keyword evidence="3" id="KW-1185">Reference proteome</keyword>
<dbReference type="VEuPathDB" id="GiardiaDB:GL50803_117440"/>
<dbReference type="HOGENOM" id="CLU_991911_0_0_1"/>
<protein>
    <submittedName>
        <fullName evidence="2">High cysteine protein</fullName>
    </submittedName>
</protein>
<dbReference type="PANTHER" id="PTHR23275">
    <property type="entry name" value="CABRIOLET.-RELATED"/>
    <property type="match status" value="1"/>
</dbReference>
<dbReference type="VEuPathDB" id="GiardiaDB:GL50803_117441"/>
<evidence type="ECO:0000313" key="2">
    <source>
        <dbReference type="EMBL" id="KAE8304826.1"/>
    </source>
</evidence>
<gene>
    <name evidence="1" type="ORF">GL50803_00117440</name>
    <name evidence="2" type="ORF">GL50803_00d117440</name>
</gene>
<dbReference type="KEGG" id="gla:GL50803_00d117440"/>
<dbReference type="RefSeq" id="XP_001704259.1">
    <property type="nucleotide sequence ID" value="XM_001704207.1"/>
</dbReference>